<protein>
    <recommendedName>
        <fullName evidence="1">Peptidase C51 domain-containing protein</fullName>
    </recommendedName>
</protein>
<sequence>HVGQVIGIPGDWMMIVKDMNYLGKFVVTTRYENISNRKISCYIY</sequence>
<reference evidence="2" key="1">
    <citation type="journal article" date="2012" name="Science">
        <title>Fermentation, hydrogen, and sulfur metabolism in multiple uncultivated bacterial phyla.</title>
        <authorList>
            <person name="Wrighton K.C."/>
            <person name="Thomas B.C."/>
            <person name="Sharon I."/>
            <person name="Miller C.S."/>
            <person name="Castelle C.J."/>
            <person name="VerBerkmoes N.C."/>
            <person name="Wilkins M.J."/>
            <person name="Hettich R.L."/>
            <person name="Lipton M.S."/>
            <person name="Williams K.H."/>
            <person name="Long P.E."/>
            <person name="Banfield J.F."/>
        </authorList>
    </citation>
    <scope>NUCLEOTIDE SEQUENCE [LARGE SCALE GENOMIC DNA]</scope>
</reference>
<dbReference type="EMBL" id="AMFJ01036111">
    <property type="protein sequence ID" value="EKD25203.1"/>
    <property type="molecule type" value="Genomic_DNA"/>
</dbReference>
<comment type="caution">
    <text evidence="2">The sequence shown here is derived from an EMBL/GenBank/DDBJ whole genome shotgun (WGS) entry which is preliminary data.</text>
</comment>
<proteinExistence type="predicted"/>
<evidence type="ECO:0000313" key="2">
    <source>
        <dbReference type="EMBL" id="EKD25203.1"/>
    </source>
</evidence>
<accession>K1XXZ7</accession>
<organism evidence="2">
    <name type="scientific">uncultured bacterium</name>
    <name type="common">gcode 4</name>
    <dbReference type="NCBI Taxonomy" id="1234023"/>
    <lineage>
        <taxon>Bacteria</taxon>
        <taxon>environmental samples</taxon>
    </lineage>
</organism>
<name>K1XXZ7_9BACT</name>
<gene>
    <name evidence="2" type="ORF">ACD_80C00104G0001</name>
</gene>
<dbReference type="PROSITE" id="PS50911">
    <property type="entry name" value="CHAP"/>
    <property type="match status" value="1"/>
</dbReference>
<feature type="domain" description="Peptidase C51" evidence="1">
    <location>
        <begin position="1"/>
        <end position="44"/>
    </location>
</feature>
<evidence type="ECO:0000259" key="1">
    <source>
        <dbReference type="PROSITE" id="PS50911"/>
    </source>
</evidence>
<feature type="non-terminal residue" evidence="2">
    <location>
        <position position="1"/>
    </location>
</feature>
<dbReference type="InterPro" id="IPR007921">
    <property type="entry name" value="CHAP_dom"/>
</dbReference>
<dbReference type="AlphaFoldDB" id="K1XXZ7"/>